<dbReference type="PANTHER" id="PTHR21310">
    <property type="entry name" value="AMINOGLYCOSIDE PHOSPHOTRANSFERASE-RELATED-RELATED"/>
    <property type="match status" value="1"/>
</dbReference>
<keyword evidence="4" id="KW-1185">Reference proteome</keyword>
<reference evidence="4" key="1">
    <citation type="journal article" date="2021" name="BMC Genomics">
        <title>Chromosome-level genome assembly and manually-curated proteome of model necrotroph Parastagonospora nodorum Sn15 reveals a genome-wide trove of candidate effector homologs, and redundancy of virulence-related functions within an accessory chromosome.</title>
        <authorList>
            <person name="Bertazzoni S."/>
            <person name="Jones D.A.B."/>
            <person name="Phan H.T."/>
            <person name="Tan K.-C."/>
            <person name="Hane J.K."/>
        </authorList>
    </citation>
    <scope>NUCLEOTIDE SEQUENCE [LARGE SCALE GENOMIC DNA]</scope>
    <source>
        <strain evidence="4">SN15 / ATCC MYA-4574 / FGSC 10173)</strain>
    </source>
</reference>
<dbReference type="Proteomes" id="UP000663193">
    <property type="component" value="Chromosome 7"/>
</dbReference>
<dbReference type="VEuPathDB" id="FungiDB:JI435_088850"/>
<dbReference type="PANTHER" id="PTHR21310:SF56">
    <property type="entry name" value="AMINOGLYCOSIDE PHOSPHOTRANSFERASE DOMAIN-CONTAINING PROTEIN"/>
    <property type="match status" value="1"/>
</dbReference>
<dbReference type="RefSeq" id="XP_001799189.1">
    <property type="nucleotide sequence ID" value="XM_001799137.1"/>
</dbReference>
<dbReference type="Pfam" id="PF01636">
    <property type="entry name" value="APH"/>
    <property type="match status" value="1"/>
</dbReference>
<feature type="domain" description="Aminoglycoside phosphotransferase" evidence="2">
    <location>
        <begin position="98"/>
        <end position="316"/>
    </location>
</feature>
<evidence type="ECO:0000313" key="4">
    <source>
        <dbReference type="Proteomes" id="UP000663193"/>
    </source>
</evidence>
<gene>
    <name evidence="3" type="ORF">JI435_088850</name>
</gene>
<proteinExistence type="predicted"/>
<dbReference type="Gene3D" id="3.90.1200.10">
    <property type="match status" value="1"/>
</dbReference>
<dbReference type="KEGG" id="pno:SNOG_08885"/>
<dbReference type="InterPro" id="IPR051678">
    <property type="entry name" value="AGP_Transferase"/>
</dbReference>
<dbReference type="SUPFAM" id="SSF56112">
    <property type="entry name" value="Protein kinase-like (PK-like)"/>
    <property type="match status" value="1"/>
</dbReference>
<evidence type="ECO:0000256" key="1">
    <source>
        <dbReference type="SAM" id="MobiDB-lite"/>
    </source>
</evidence>
<evidence type="ECO:0000313" key="3">
    <source>
        <dbReference type="EMBL" id="QRC97332.1"/>
    </source>
</evidence>
<dbReference type="OrthoDB" id="10003767at2759"/>
<dbReference type="InterPro" id="IPR011009">
    <property type="entry name" value="Kinase-like_dom_sf"/>
</dbReference>
<accession>A0A7U2I2T7</accession>
<protein>
    <recommendedName>
        <fullName evidence="2">Aminoglycoside phosphotransferase domain-containing protein</fullName>
    </recommendedName>
</protein>
<organism evidence="3 4">
    <name type="scientific">Phaeosphaeria nodorum (strain SN15 / ATCC MYA-4574 / FGSC 10173)</name>
    <name type="common">Glume blotch fungus</name>
    <name type="synonym">Parastagonospora nodorum</name>
    <dbReference type="NCBI Taxonomy" id="321614"/>
    <lineage>
        <taxon>Eukaryota</taxon>
        <taxon>Fungi</taxon>
        <taxon>Dikarya</taxon>
        <taxon>Ascomycota</taxon>
        <taxon>Pezizomycotina</taxon>
        <taxon>Dothideomycetes</taxon>
        <taxon>Pleosporomycetidae</taxon>
        <taxon>Pleosporales</taxon>
        <taxon>Pleosporineae</taxon>
        <taxon>Phaeosphaeriaceae</taxon>
        <taxon>Parastagonospora</taxon>
    </lineage>
</organism>
<name>A0A7U2I2T7_PHANO</name>
<feature type="region of interest" description="Disordered" evidence="1">
    <location>
        <begin position="1"/>
        <end position="25"/>
    </location>
</feature>
<evidence type="ECO:0000259" key="2">
    <source>
        <dbReference type="Pfam" id="PF01636"/>
    </source>
</evidence>
<dbReference type="InterPro" id="IPR002575">
    <property type="entry name" value="Aminoglycoside_PTrfase"/>
</dbReference>
<sequence length="434" mass="49114">MEHTTSKSSDAEDTEENDVSSETSSIRYDHEPFETFREKIGAVAAELLDTEVNCIDVERMKGGSSNRVVGFQAHALKTKRHCSNWLQKCLRIFQRGQTQAVPDKYIVRISRYDSKDLERQLAILKVAKDRLPLPVPEVMGYDLTSDNILGKPYMIQKRIPGRLVTSMLQELNLEQKVSVAKQVTGLVSRIASLKAASGEISVDNLTAATSEPVCVDKYGVPRGETVKATPQKPIDHLLDQCEIWRQFQISKGYCFEDIWDSFVAISRALEARGFLGEECVLVHGDFREYNILANICSPTGVHITGIIDWDDAHFAPSFMAYRSPFWLWTAEDAESDVTEDEKTALLDPVNEEDQIMKQTFLDYASQEYKRLAFAPEAMLARRMYHLLRKGIFGDWSMMEADAVISEWDELHPEDAVVVIDDEIDVESEAEANET</sequence>
<dbReference type="AlphaFoldDB" id="A0A7U2I2T7"/>
<dbReference type="EMBL" id="CP069029">
    <property type="protein sequence ID" value="QRC97332.1"/>
    <property type="molecule type" value="Genomic_DNA"/>
</dbReference>